<dbReference type="PANTHER" id="PTHR34220:SF7">
    <property type="entry name" value="SENSOR HISTIDINE KINASE YPDA"/>
    <property type="match status" value="1"/>
</dbReference>
<evidence type="ECO:0000256" key="1">
    <source>
        <dbReference type="SAM" id="Phobius"/>
    </source>
</evidence>
<evidence type="ECO:0000259" key="2">
    <source>
        <dbReference type="Pfam" id="PF06580"/>
    </source>
</evidence>
<keyword evidence="1" id="KW-1133">Transmembrane helix</keyword>
<dbReference type="GO" id="GO:0000155">
    <property type="term" value="F:phosphorelay sensor kinase activity"/>
    <property type="evidence" value="ECO:0007669"/>
    <property type="project" value="InterPro"/>
</dbReference>
<feature type="transmembrane region" description="Helical" evidence="1">
    <location>
        <begin position="23"/>
        <end position="48"/>
    </location>
</feature>
<gene>
    <name evidence="3" type="ORF">CFS9_40000</name>
</gene>
<proteinExistence type="predicted"/>
<reference evidence="3" key="1">
    <citation type="submission" date="2024-05" db="EMBL/GenBank/DDBJ databases">
        <title>Whole-Genome Sequence of CFS9, a Potential Fish Probiotic Isolated from the Body Surface of Silurus asotus.</title>
        <authorList>
            <person name="Kojima M."/>
            <person name="Tobioka K."/>
            <person name="Yokota K."/>
            <person name="Nakatani H."/>
            <person name="Hori K."/>
            <person name="Tamaru Y."/>
            <person name="Okazaki F."/>
        </authorList>
    </citation>
    <scope>NUCLEOTIDE SEQUENCE</scope>
    <source>
        <strain evidence="3">CFS9</strain>
    </source>
</reference>
<dbReference type="Pfam" id="PF06580">
    <property type="entry name" value="His_kinase"/>
    <property type="match status" value="1"/>
</dbReference>
<keyword evidence="1" id="KW-0812">Transmembrane</keyword>
<dbReference type="GO" id="GO:0016020">
    <property type="term" value="C:membrane"/>
    <property type="evidence" value="ECO:0007669"/>
    <property type="project" value="InterPro"/>
</dbReference>
<dbReference type="PANTHER" id="PTHR34220">
    <property type="entry name" value="SENSOR HISTIDINE KINASE YPDA"/>
    <property type="match status" value="1"/>
</dbReference>
<accession>A0AAT9H6E4</accession>
<organism evidence="3">
    <name type="scientific">Flavobacterium sp. CFS9</name>
    <dbReference type="NCBI Taxonomy" id="3143118"/>
    <lineage>
        <taxon>Bacteria</taxon>
        <taxon>Pseudomonadati</taxon>
        <taxon>Bacteroidota</taxon>
        <taxon>Flavobacteriia</taxon>
        <taxon>Flavobacteriales</taxon>
        <taxon>Flavobacteriaceae</taxon>
        <taxon>Flavobacterium</taxon>
    </lineage>
</organism>
<evidence type="ECO:0000313" key="3">
    <source>
        <dbReference type="EMBL" id="BFM45359.1"/>
    </source>
</evidence>
<sequence length="247" mass="28705">MQLIGFLIALAFDKIEKNFNQHVLLFSLLSDFLSGIIYGSFFLAYYYYRKNKKQLQKLSTYNEALAESRINQLKNQLNPHFLFNNLNVLDQLIEEDKHKASDFLNEFAEIYRYVLQASDKELVSVKEEADFAEQYFKLIEHKYGEAYQLNLESKNTNALIAPLTLQLLIENVIKHNLGTAENPIEIHILMDENITVSNNINLKKNSKSVSGRALKNLKEQYSLLSENAIEIHQTDQEFSIIIPFIYN</sequence>
<feature type="domain" description="Signal transduction histidine kinase internal region" evidence="2">
    <location>
        <begin position="69"/>
        <end position="145"/>
    </location>
</feature>
<dbReference type="InterPro" id="IPR050640">
    <property type="entry name" value="Bact_2-comp_sensor_kinase"/>
</dbReference>
<name>A0AAT9H6E4_9FLAO</name>
<dbReference type="EMBL" id="AP031573">
    <property type="protein sequence ID" value="BFM45359.1"/>
    <property type="molecule type" value="Genomic_DNA"/>
</dbReference>
<protein>
    <recommendedName>
        <fullName evidence="2">Signal transduction histidine kinase internal region domain-containing protein</fullName>
    </recommendedName>
</protein>
<dbReference type="AlphaFoldDB" id="A0AAT9H6E4"/>
<keyword evidence="1" id="KW-0472">Membrane</keyword>
<dbReference type="InterPro" id="IPR010559">
    <property type="entry name" value="Sig_transdc_His_kin_internal"/>
</dbReference>